<evidence type="ECO:0000313" key="2">
    <source>
        <dbReference type="EMBL" id="KOM34602.1"/>
    </source>
</evidence>
<sequence length="119" mass="12729">MHQTTSFHLISSQTTFRPQNGSVPLKPNIQPVAQSSINSSGLLLKSASAPNGNNAQQRPILLQSTSASACCSNNGPKLRPNSPSVAEAEMPSAAVPTQSTFQQRSRAFSSNQQRQRPNK</sequence>
<evidence type="ECO:0000256" key="1">
    <source>
        <dbReference type="SAM" id="MobiDB-lite"/>
    </source>
</evidence>
<accession>A0A0L9TW24</accession>
<protein>
    <submittedName>
        <fullName evidence="2">Uncharacterized protein</fullName>
    </submittedName>
</protein>
<reference evidence="3" key="1">
    <citation type="journal article" date="2015" name="Proc. Natl. Acad. Sci. U.S.A.">
        <title>Genome sequencing of adzuki bean (Vigna angularis) provides insight into high starch and low fat accumulation and domestication.</title>
        <authorList>
            <person name="Yang K."/>
            <person name="Tian Z."/>
            <person name="Chen C."/>
            <person name="Luo L."/>
            <person name="Zhao B."/>
            <person name="Wang Z."/>
            <person name="Yu L."/>
            <person name="Li Y."/>
            <person name="Sun Y."/>
            <person name="Li W."/>
            <person name="Chen Y."/>
            <person name="Li Y."/>
            <person name="Zhang Y."/>
            <person name="Ai D."/>
            <person name="Zhao J."/>
            <person name="Shang C."/>
            <person name="Ma Y."/>
            <person name="Wu B."/>
            <person name="Wang M."/>
            <person name="Gao L."/>
            <person name="Sun D."/>
            <person name="Zhang P."/>
            <person name="Guo F."/>
            <person name="Wang W."/>
            <person name="Li Y."/>
            <person name="Wang J."/>
            <person name="Varshney R.K."/>
            <person name="Wang J."/>
            <person name="Ling H.Q."/>
            <person name="Wan P."/>
        </authorList>
    </citation>
    <scope>NUCLEOTIDE SEQUENCE</scope>
    <source>
        <strain evidence="3">cv. Jingnong 6</strain>
    </source>
</reference>
<evidence type="ECO:0000313" key="3">
    <source>
        <dbReference type="Proteomes" id="UP000053144"/>
    </source>
</evidence>
<feature type="region of interest" description="Disordered" evidence="1">
    <location>
        <begin position="1"/>
        <end position="29"/>
    </location>
</feature>
<dbReference type="Gramene" id="KOM34602">
    <property type="protein sequence ID" value="KOM34602"/>
    <property type="gene ID" value="LR48_Vigan02g075200"/>
</dbReference>
<gene>
    <name evidence="2" type="ORF">LR48_Vigan02g075200</name>
</gene>
<dbReference type="AlphaFoldDB" id="A0A0L9TW24"/>
<dbReference type="Proteomes" id="UP000053144">
    <property type="component" value="Chromosome 2"/>
</dbReference>
<proteinExistence type="predicted"/>
<feature type="compositionally biased region" description="Polar residues" evidence="1">
    <location>
        <begin position="1"/>
        <end position="22"/>
    </location>
</feature>
<dbReference type="EMBL" id="CM003372">
    <property type="protein sequence ID" value="KOM34602.1"/>
    <property type="molecule type" value="Genomic_DNA"/>
</dbReference>
<feature type="compositionally biased region" description="Polar residues" evidence="1">
    <location>
        <begin position="95"/>
        <end position="119"/>
    </location>
</feature>
<organism evidence="2 3">
    <name type="scientific">Phaseolus angularis</name>
    <name type="common">Azuki bean</name>
    <name type="synonym">Vigna angularis</name>
    <dbReference type="NCBI Taxonomy" id="3914"/>
    <lineage>
        <taxon>Eukaryota</taxon>
        <taxon>Viridiplantae</taxon>
        <taxon>Streptophyta</taxon>
        <taxon>Embryophyta</taxon>
        <taxon>Tracheophyta</taxon>
        <taxon>Spermatophyta</taxon>
        <taxon>Magnoliopsida</taxon>
        <taxon>eudicotyledons</taxon>
        <taxon>Gunneridae</taxon>
        <taxon>Pentapetalae</taxon>
        <taxon>rosids</taxon>
        <taxon>fabids</taxon>
        <taxon>Fabales</taxon>
        <taxon>Fabaceae</taxon>
        <taxon>Papilionoideae</taxon>
        <taxon>50 kb inversion clade</taxon>
        <taxon>NPAAA clade</taxon>
        <taxon>indigoferoid/millettioid clade</taxon>
        <taxon>Phaseoleae</taxon>
        <taxon>Vigna</taxon>
    </lineage>
</organism>
<feature type="region of interest" description="Disordered" evidence="1">
    <location>
        <begin position="67"/>
        <end position="119"/>
    </location>
</feature>
<name>A0A0L9TW24_PHAAN</name>